<dbReference type="SUPFAM" id="SSF143422">
    <property type="entry name" value="Transposase IS200-like"/>
    <property type="match status" value="1"/>
</dbReference>
<proteinExistence type="predicted"/>
<organism evidence="2 3">
    <name type="scientific">Rhodohalobacter barkolensis</name>
    <dbReference type="NCBI Taxonomy" id="2053187"/>
    <lineage>
        <taxon>Bacteria</taxon>
        <taxon>Pseudomonadati</taxon>
        <taxon>Balneolota</taxon>
        <taxon>Balneolia</taxon>
        <taxon>Balneolales</taxon>
        <taxon>Balneolaceae</taxon>
        <taxon>Rhodohalobacter</taxon>
    </lineage>
</organism>
<reference evidence="2 3" key="1">
    <citation type="submission" date="2017-11" db="EMBL/GenBank/DDBJ databases">
        <title>Rhodohalobacter 15182 sp. nov., isolated from a salt lake.</title>
        <authorList>
            <person name="Han S."/>
        </authorList>
    </citation>
    <scope>NUCLEOTIDE SEQUENCE [LARGE SCALE GENOMIC DNA]</scope>
    <source>
        <strain evidence="2 3">15182</strain>
    </source>
</reference>
<dbReference type="PANTHER" id="PTHR33360">
    <property type="entry name" value="TRANSPOSASE FOR INSERTION SEQUENCE ELEMENT IS200"/>
    <property type="match status" value="1"/>
</dbReference>
<dbReference type="EMBL" id="PISP01000006">
    <property type="protein sequence ID" value="PKD42485.1"/>
    <property type="molecule type" value="Genomic_DNA"/>
</dbReference>
<dbReference type="Proteomes" id="UP000233398">
    <property type="component" value="Unassembled WGS sequence"/>
</dbReference>
<dbReference type="Gene3D" id="3.30.70.1290">
    <property type="entry name" value="Transposase IS200-like"/>
    <property type="match status" value="1"/>
</dbReference>
<evidence type="ECO:0000313" key="3">
    <source>
        <dbReference type="Proteomes" id="UP000233398"/>
    </source>
</evidence>
<comment type="caution">
    <text evidence="2">The sequence shown here is derived from an EMBL/GenBank/DDBJ whole genome shotgun (WGS) entry which is preliminary data.</text>
</comment>
<keyword evidence="3" id="KW-1185">Reference proteome</keyword>
<sequence>MANTYTKIHIHLIFAVQNRQSLIHKKWHSDLFKYISGIVTNHEHKVLQINGVIDHVHILIGLRPTQSLSKLVKYVKQDSSKWINQNGYVNGRFSWQKGYAAFSHSASQVPQVIRYIQNQEVHHKRKSFREEYLDFLDKYEVDFDERYIFKPVS</sequence>
<evidence type="ECO:0000313" key="2">
    <source>
        <dbReference type="EMBL" id="PKD42485.1"/>
    </source>
</evidence>
<dbReference type="Pfam" id="PF01797">
    <property type="entry name" value="Y1_Tnp"/>
    <property type="match status" value="1"/>
</dbReference>
<dbReference type="AlphaFoldDB" id="A0A2N0VE62"/>
<dbReference type="InterPro" id="IPR036515">
    <property type="entry name" value="Transposase_17_sf"/>
</dbReference>
<dbReference type="GO" id="GO:0004803">
    <property type="term" value="F:transposase activity"/>
    <property type="evidence" value="ECO:0007669"/>
    <property type="project" value="InterPro"/>
</dbReference>
<gene>
    <name evidence="2" type="ORF">CWD77_13795</name>
</gene>
<evidence type="ECO:0000259" key="1">
    <source>
        <dbReference type="SMART" id="SM01321"/>
    </source>
</evidence>
<protein>
    <submittedName>
        <fullName evidence="2">Transposase</fullName>
    </submittedName>
</protein>
<dbReference type="SMART" id="SM01321">
    <property type="entry name" value="Y1_Tnp"/>
    <property type="match status" value="1"/>
</dbReference>
<dbReference type="RefSeq" id="WP_101074170.1">
    <property type="nucleotide sequence ID" value="NZ_PISP01000006.1"/>
</dbReference>
<name>A0A2N0VE62_9BACT</name>
<accession>A0A2N0VE62</accession>
<dbReference type="OrthoDB" id="9798161at2"/>
<dbReference type="PANTHER" id="PTHR33360:SF2">
    <property type="entry name" value="TRANSPOSASE FOR INSERTION SEQUENCE ELEMENT IS200"/>
    <property type="match status" value="1"/>
</dbReference>
<dbReference type="GO" id="GO:0006313">
    <property type="term" value="P:DNA transposition"/>
    <property type="evidence" value="ECO:0007669"/>
    <property type="project" value="InterPro"/>
</dbReference>
<dbReference type="InterPro" id="IPR002686">
    <property type="entry name" value="Transposase_17"/>
</dbReference>
<feature type="domain" description="Transposase IS200-like" evidence="1">
    <location>
        <begin position="5"/>
        <end position="119"/>
    </location>
</feature>
<dbReference type="GO" id="GO:0003677">
    <property type="term" value="F:DNA binding"/>
    <property type="evidence" value="ECO:0007669"/>
    <property type="project" value="InterPro"/>
</dbReference>
<dbReference type="NCBIfam" id="NF033573">
    <property type="entry name" value="transpos_IS200"/>
    <property type="match status" value="1"/>
</dbReference>